<dbReference type="Gene3D" id="3.60.160.10">
    <property type="entry name" value="Mitochondrial biogenesis AIM24"/>
    <property type="match status" value="1"/>
</dbReference>
<dbReference type="PANTHER" id="PTHR38074">
    <property type="entry name" value="ALTERED INHERITANCE OF MITOCHONDRIA PROTEIN 24, MITOCHONDRIAL"/>
    <property type="match status" value="1"/>
</dbReference>
<proteinExistence type="predicted"/>
<gene>
    <name evidence="2" type="ORF">ACFO3F_05670</name>
</gene>
<evidence type="ECO:0000313" key="3">
    <source>
        <dbReference type="Proteomes" id="UP001595955"/>
    </source>
</evidence>
<reference evidence="3" key="1">
    <citation type="journal article" date="2019" name="Int. J. Syst. Evol. Microbiol.">
        <title>The Global Catalogue of Microorganisms (GCM) 10K type strain sequencing project: providing services to taxonomists for standard genome sequencing and annotation.</title>
        <authorList>
            <consortium name="The Broad Institute Genomics Platform"/>
            <consortium name="The Broad Institute Genome Sequencing Center for Infectious Disease"/>
            <person name="Wu L."/>
            <person name="Ma J."/>
        </authorList>
    </citation>
    <scope>NUCLEOTIDE SEQUENCE [LARGE SCALE GENOMIC DNA]</scope>
    <source>
        <strain evidence="3">JCM 3369</strain>
    </source>
</reference>
<dbReference type="InterPro" id="IPR036983">
    <property type="entry name" value="AIM24_sf"/>
</dbReference>
<dbReference type="Pfam" id="PF01987">
    <property type="entry name" value="AIM24"/>
    <property type="match status" value="1"/>
</dbReference>
<evidence type="ECO:0000313" key="2">
    <source>
        <dbReference type="EMBL" id="MFC4554730.1"/>
    </source>
</evidence>
<accession>A0ABV9D9N3</accession>
<protein>
    <submittedName>
        <fullName evidence="2">AIM24 family protein</fullName>
    </submittedName>
</protein>
<keyword evidence="3" id="KW-1185">Reference proteome</keyword>
<dbReference type="InterPro" id="IPR002838">
    <property type="entry name" value="AIM24"/>
</dbReference>
<comment type="caution">
    <text evidence="2">The sequence shown here is derived from an EMBL/GenBank/DDBJ whole genome shotgun (WGS) entry which is preliminary data.</text>
</comment>
<feature type="region of interest" description="Disordered" evidence="1">
    <location>
        <begin position="222"/>
        <end position="247"/>
    </location>
</feature>
<dbReference type="SUPFAM" id="SSF51219">
    <property type="entry name" value="TRAP-like"/>
    <property type="match status" value="1"/>
</dbReference>
<name>A0ABV9D9N3_9MICO</name>
<sequence>MAIHGSLFHDFRENVSTDPFSLQNKKLLKIQMGHGPVWAKSGSMVAYQGDVRFQNRGSGGLNKMLKSAVTGEGVDIMECTGVGELFVAVDAAEIQIMYLENDLISVNGANVLAFSASIEWDIHRIKARGAAMTGGLYNVSLRGTGYVAVTTKGEPVALDVASAPTFADAQAVVLWTSGVTMDIRVDTGGLRSMVRGGTGEMLQMAFGGQGYVLVQPSESVVSGGHQEASGRSSRGSGGIGIGSILGD</sequence>
<feature type="compositionally biased region" description="Gly residues" evidence="1">
    <location>
        <begin position="235"/>
        <end position="247"/>
    </location>
</feature>
<dbReference type="InterPro" id="IPR016031">
    <property type="entry name" value="Trp_RNA-bd_attenuator-like_dom"/>
</dbReference>
<evidence type="ECO:0000256" key="1">
    <source>
        <dbReference type="SAM" id="MobiDB-lite"/>
    </source>
</evidence>
<dbReference type="PANTHER" id="PTHR38074:SF1">
    <property type="entry name" value="ALTERED INHERITANCE OF MITOCHONDRIA PROTEIN 24, MITOCHONDRIAL"/>
    <property type="match status" value="1"/>
</dbReference>
<dbReference type="EMBL" id="JBHSGF010000003">
    <property type="protein sequence ID" value="MFC4554730.1"/>
    <property type="molecule type" value="Genomic_DNA"/>
</dbReference>
<dbReference type="RefSeq" id="WP_122825284.1">
    <property type="nucleotide sequence ID" value="NZ_CP033325.1"/>
</dbReference>
<organism evidence="2 3">
    <name type="scientific">Georgenia faecalis</name>
    <dbReference type="NCBI Taxonomy" id="2483799"/>
    <lineage>
        <taxon>Bacteria</taxon>
        <taxon>Bacillati</taxon>
        <taxon>Actinomycetota</taxon>
        <taxon>Actinomycetes</taxon>
        <taxon>Micrococcales</taxon>
        <taxon>Bogoriellaceae</taxon>
        <taxon>Georgenia</taxon>
    </lineage>
</organism>
<dbReference type="Proteomes" id="UP001595955">
    <property type="component" value="Unassembled WGS sequence"/>
</dbReference>